<dbReference type="GO" id="GO:0005737">
    <property type="term" value="C:cytoplasm"/>
    <property type="evidence" value="ECO:0007669"/>
    <property type="project" value="TreeGrafter"/>
</dbReference>
<dbReference type="Proteomes" id="UP000247233">
    <property type="component" value="Unassembled WGS sequence"/>
</dbReference>
<comment type="caution">
    <text evidence="2">The sequence shown here is derived from an EMBL/GenBank/DDBJ whole genome shotgun (WGS) entry which is preliminary data.</text>
</comment>
<dbReference type="GeneID" id="37061849"/>
<dbReference type="Gene3D" id="3.40.50.720">
    <property type="entry name" value="NAD(P)-binding Rossmann-like Domain"/>
    <property type="match status" value="1"/>
</dbReference>
<organism evidence="2 3">
    <name type="scientific">Aspergillus heteromorphus CBS 117.55</name>
    <dbReference type="NCBI Taxonomy" id="1448321"/>
    <lineage>
        <taxon>Eukaryota</taxon>
        <taxon>Fungi</taxon>
        <taxon>Dikarya</taxon>
        <taxon>Ascomycota</taxon>
        <taxon>Pezizomycotina</taxon>
        <taxon>Eurotiomycetes</taxon>
        <taxon>Eurotiomycetidae</taxon>
        <taxon>Eurotiales</taxon>
        <taxon>Aspergillaceae</taxon>
        <taxon>Aspergillus</taxon>
        <taxon>Aspergillus subgen. Circumdati</taxon>
    </lineage>
</organism>
<dbReference type="EMBL" id="MSFL01000029">
    <property type="protein sequence ID" value="PWY70932.1"/>
    <property type="molecule type" value="Genomic_DNA"/>
</dbReference>
<evidence type="ECO:0000313" key="2">
    <source>
        <dbReference type="EMBL" id="PWY70932.1"/>
    </source>
</evidence>
<dbReference type="Pfam" id="PF01370">
    <property type="entry name" value="Epimerase"/>
    <property type="match status" value="1"/>
</dbReference>
<gene>
    <name evidence="2" type="ORF">BO70DRAFT_298670</name>
</gene>
<dbReference type="InterPro" id="IPR036291">
    <property type="entry name" value="NAD(P)-bd_dom_sf"/>
</dbReference>
<dbReference type="STRING" id="1448321.A0A317VDG3"/>
<sequence length="315" mass="33251">MPKTIFITGATGFIGQVVTAKAIQSGYTVRGLSRSPTGDALLTSLGATPVRGTLQTFDVLATQASAADIVIHLAFDHDFSKPFAELTATDMAAVDALAAPLAGTDKPLVVTSGTSFVRPHPEGKETDETAPVLDGPAGLRFGAETHALAWVQRGVQVQVVRLPQYVYGRANRSGFAAKMLQMAVEAGEAVYLDVDGGEYCFSEVYVDDAAELYLLVVEGGRAGDVWNGVARTTTTYREFVGAVGERVGVPVKGISRDEALERWGPFLAGFVGLVNRASGEKARSRLGWVAKGPSLLEEVSRGSYGEVVEGLKKGV</sequence>
<protein>
    <submittedName>
        <fullName evidence="2">NAD(P)-binding protein</fullName>
    </submittedName>
</protein>
<keyword evidence="3" id="KW-1185">Reference proteome</keyword>
<dbReference type="GO" id="GO:0004029">
    <property type="term" value="F:aldehyde dehydrogenase (NAD+) activity"/>
    <property type="evidence" value="ECO:0007669"/>
    <property type="project" value="TreeGrafter"/>
</dbReference>
<dbReference type="InterPro" id="IPR001509">
    <property type="entry name" value="Epimerase_deHydtase"/>
</dbReference>
<dbReference type="SUPFAM" id="SSF51735">
    <property type="entry name" value="NAD(P)-binding Rossmann-fold domains"/>
    <property type="match status" value="1"/>
</dbReference>
<dbReference type="AlphaFoldDB" id="A0A317VDG3"/>
<dbReference type="OrthoDB" id="10262413at2759"/>
<feature type="domain" description="NAD-dependent epimerase/dehydratase" evidence="1">
    <location>
        <begin position="5"/>
        <end position="227"/>
    </location>
</feature>
<proteinExistence type="predicted"/>
<dbReference type="PANTHER" id="PTHR48079">
    <property type="entry name" value="PROTEIN YEEZ"/>
    <property type="match status" value="1"/>
</dbReference>
<dbReference type="VEuPathDB" id="FungiDB:BO70DRAFT_298670"/>
<name>A0A317VDG3_9EURO</name>
<evidence type="ECO:0000259" key="1">
    <source>
        <dbReference type="Pfam" id="PF01370"/>
    </source>
</evidence>
<evidence type="ECO:0000313" key="3">
    <source>
        <dbReference type="Proteomes" id="UP000247233"/>
    </source>
</evidence>
<dbReference type="PANTHER" id="PTHR48079:SF5">
    <property type="entry name" value="DEPENDENT EPIMERASE_DEHYDRATASE, PUTATIVE (AFU_ORTHOLOGUE AFUA_7G00180)-RELATED"/>
    <property type="match status" value="1"/>
</dbReference>
<accession>A0A317VDG3</accession>
<reference evidence="2 3" key="1">
    <citation type="submission" date="2016-12" db="EMBL/GenBank/DDBJ databases">
        <title>The genomes of Aspergillus section Nigri reveals drivers in fungal speciation.</title>
        <authorList>
            <consortium name="DOE Joint Genome Institute"/>
            <person name="Vesth T.C."/>
            <person name="Nybo J."/>
            <person name="Theobald S."/>
            <person name="Brandl J."/>
            <person name="Frisvad J.C."/>
            <person name="Nielsen K.F."/>
            <person name="Lyhne E.K."/>
            <person name="Kogle M.E."/>
            <person name="Kuo A."/>
            <person name="Riley R."/>
            <person name="Clum A."/>
            <person name="Nolan M."/>
            <person name="Lipzen A."/>
            <person name="Salamov A."/>
            <person name="Henrissat B."/>
            <person name="Wiebenga A."/>
            <person name="De Vries R.P."/>
            <person name="Grigoriev I.V."/>
            <person name="Mortensen U.H."/>
            <person name="Andersen M.R."/>
            <person name="Baker S.E."/>
        </authorList>
    </citation>
    <scope>NUCLEOTIDE SEQUENCE [LARGE SCALE GENOMIC DNA]</scope>
    <source>
        <strain evidence="2 3">CBS 117.55</strain>
    </source>
</reference>
<dbReference type="InterPro" id="IPR051783">
    <property type="entry name" value="NAD(P)-dependent_oxidoreduct"/>
</dbReference>
<dbReference type="RefSeq" id="XP_025396034.1">
    <property type="nucleotide sequence ID" value="XM_025539612.1"/>
</dbReference>